<protein>
    <submittedName>
        <fullName evidence="1">Uncharacterized protein</fullName>
    </submittedName>
</protein>
<sequence>MPHQQPPIAPPPIAASTNIEPLALPPPPSEETQRRTLNVQEENKVALDELGPLIVNSDGTLSRIQNWQSLSDVEKERMIRLVVKRRNVQRLDKLKVQEAEEEARQAEQSTAETER</sequence>
<reference evidence="1" key="1">
    <citation type="submission" date="2023-04" db="EMBL/GenBank/DDBJ databases">
        <title>Draft Genome sequencing of Naganishia species isolated from polar environments using Oxford Nanopore Technology.</title>
        <authorList>
            <person name="Leo P."/>
            <person name="Venkateswaran K."/>
        </authorList>
    </citation>
    <scope>NUCLEOTIDE SEQUENCE</scope>
    <source>
        <strain evidence="1">MNA-CCFEE 5423</strain>
    </source>
</reference>
<evidence type="ECO:0000313" key="1">
    <source>
        <dbReference type="EMBL" id="KAJ9109365.1"/>
    </source>
</evidence>
<dbReference type="EMBL" id="JASBWT010000001">
    <property type="protein sequence ID" value="KAJ9109365.1"/>
    <property type="molecule type" value="Genomic_DNA"/>
</dbReference>
<dbReference type="Proteomes" id="UP001227268">
    <property type="component" value="Unassembled WGS sequence"/>
</dbReference>
<proteinExistence type="predicted"/>
<gene>
    <name evidence="1" type="ORF">QFC21_000695</name>
</gene>
<organism evidence="1 2">
    <name type="scientific">Naganishia friedmannii</name>
    <dbReference type="NCBI Taxonomy" id="89922"/>
    <lineage>
        <taxon>Eukaryota</taxon>
        <taxon>Fungi</taxon>
        <taxon>Dikarya</taxon>
        <taxon>Basidiomycota</taxon>
        <taxon>Agaricomycotina</taxon>
        <taxon>Tremellomycetes</taxon>
        <taxon>Filobasidiales</taxon>
        <taxon>Filobasidiaceae</taxon>
        <taxon>Naganishia</taxon>
    </lineage>
</organism>
<evidence type="ECO:0000313" key="2">
    <source>
        <dbReference type="Proteomes" id="UP001227268"/>
    </source>
</evidence>
<name>A0ACC2WE01_9TREE</name>
<keyword evidence="2" id="KW-1185">Reference proteome</keyword>
<accession>A0ACC2WE01</accession>
<comment type="caution">
    <text evidence="1">The sequence shown here is derived from an EMBL/GenBank/DDBJ whole genome shotgun (WGS) entry which is preliminary data.</text>
</comment>